<comment type="similarity">
    <text evidence="1">Belongs to the peptidase C14A family.</text>
</comment>
<dbReference type="InterPro" id="IPR001309">
    <property type="entry name" value="Pept_C14_p20"/>
</dbReference>
<dbReference type="InterPro" id="IPR029030">
    <property type="entry name" value="Caspase-like_dom_sf"/>
</dbReference>
<evidence type="ECO:0000259" key="2">
    <source>
        <dbReference type="PROSITE" id="PS50208"/>
    </source>
</evidence>
<dbReference type="PANTHER" id="PTHR10454">
    <property type="entry name" value="CASPASE"/>
    <property type="match status" value="1"/>
</dbReference>
<dbReference type="EMBL" id="VXIV02002214">
    <property type="protein sequence ID" value="KAF6026742.1"/>
    <property type="molecule type" value="Genomic_DNA"/>
</dbReference>
<organism evidence="3 4">
    <name type="scientific">Bugula neritina</name>
    <name type="common">Brown bryozoan</name>
    <name type="synonym">Sertularia neritina</name>
    <dbReference type="NCBI Taxonomy" id="10212"/>
    <lineage>
        <taxon>Eukaryota</taxon>
        <taxon>Metazoa</taxon>
        <taxon>Spiralia</taxon>
        <taxon>Lophotrochozoa</taxon>
        <taxon>Bryozoa</taxon>
        <taxon>Gymnolaemata</taxon>
        <taxon>Cheilostomatida</taxon>
        <taxon>Flustrina</taxon>
        <taxon>Buguloidea</taxon>
        <taxon>Bugulidae</taxon>
        <taxon>Bugula</taxon>
    </lineage>
</organism>
<dbReference type="GO" id="GO:0004197">
    <property type="term" value="F:cysteine-type endopeptidase activity"/>
    <property type="evidence" value="ECO:0007669"/>
    <property type="project" value="InterPro"/>
</dbReference>
<comment type="caution">
    <text evidence="3">The sequence shown here is derived from an EMBL/GenBank/DDBJ whole genome shotgun (WGS) entry which is preliminary data.</text>
</comment>
<reference evidence="3" key="1">
    <citation type="submission" date="2020-06" db="EMBL/GenBank/DDBJ databases">
        <title>Draft genome of Bugula neritina, a colonial animal packing powerful symbionts and potential medicines.</title>
        <authorList>
            <person name="Rayko M."/>
        </authorList>
    </citation>
    <scope>NUCLEOTIDE SEQUENCE [LARGE SCALE GENOMIC DNA]</scope>
    <source>
        <strain evidence="3">Kwan_BN1</strain>
    </source>
</reference>
<dbReference type="InterPro" id="IPR002398">
    <property type="entry name" value="Pept_C14"/>
</dbReference>
<dbReference type="Gene3D" id="3.40.50.1460">
    <property type="match status" value="1"/>
</dbReference>
<dbReference type="GO" id="GO:0006508">
    <property type="term" value="P:proteolysis"/>
    <property type="evidence" value="ECO:0007669"/>
    <property type="project" value="InterPro"/>
</dbReference>
<dbReference type="AlphaFoldDB" id="A0A7J7JK61"/>
<dbReference type="SMART" id="SM00115">
    <property type="entry name" value="CASc"/>
    <property type="match status" value="1"/>
</dbReference>
<sequence>MNVTEMMASDVYGNTPVHYAAAKRLTANATNIQLTNCRILVAKELFEETYYIQKVLCANNTPSVRNFEQKLANPDKYFSYDEKMFKVLKYSLNEYSLLDTAYRLSPTFTSSDVSKLQSNQSLSDTNSATNDCLSIIIDCADVVDSQRTVQEALNNMDEEVYNGKPKENKEQVKEAVQKEARIHQPSQDYSSFSAKNSANFQHHVQNYLLITGERRGRALIICNNVQLTADSTKPDKTISSLRQETLQTALKVLGEHFRLQVVIEQDLSASEMLDSISSFSKEDGHGAMAALAVFSHGTNRMIAGHDGSSSCQVQEVVDLFNSGNVHHIPKLIFLSCCRGDLPATYSRAPFSFESSAEFPWSENEIELLYKPTRIPLSIEDRNREWSRLSFPPLEVPVDCYVCFTTLPDSKSKAGKFFKYLSEHLSQLTATSNKDGATTPTNANTSVELTDLLTDAAGILREKFQSKQFANLCYTHNRHSKWLLIDVFPVSSARDSLCQ</sequence>
<gene>
    <name evidence="3" type="ORF">EB796_014945</name>
</gene>
<dbReference type="SUPFAM" id="SSF52129">
    <property type="entry name" value="Caspase-like"/>
    <property type="match status" value="1"/>
</dbReference>
<dbReference type="InterPro" id="IPR015917">
    <property type="entry name" value="Pept_C14A"/>
</dbReference>
<evidence type="ECO:0000313" key="3">
    <source>
        <dbReference type="EMBL" id="KAF6026742.1"/>
    </source>
</evidence>
<name>A0A7J7JK61_BUGNE</name>
<evidence type="ECO:0000256" key="1">
    <source>
        <dbReference type="ARBA" id="ARBA00010134"/>
    </source>
</evidence>
<dbReference type="Pfam" id="PF00656">
    <property type="entry name" value="Peptidase_C14"/>
    <property type="match status" value="1"/>
</dbReference>
<dbReference type="GO" id="GO:0005737">
    <property type="term" value="C:cytoplasm"/>
    <property type="evidence" value="ECO:0007669"/>
    <property type="project" value="TreeGrafter"/>
</dbReference>
<feature type="domain" description="Caspase family p20" evidence="2">
    <location>
        <begin position="214"/>
        <end position="341"/>
    </location>
</feature>
<protein>
    <recommendedName>
        <fullName evidence="2">Caspase family p20 domain-containing protein</fullName>
    </recommendedName>
</protein>
<dbReference type="GO" id="GO:0006915">
    <property type="term" value="P:apoptotic process"/>
    <property type="evidence" value="ECO:0007669"/>
    <property type="project" value="TreeGrafter"/>
</dbReference>
<accession>A0A7J7JK61</accession>
<evidence type="ECO:0000313" key="4">
    <source>
        <dbReference type="Proteomes" id="UP000593567"/>
    </source>
</evidence>
<dbReference type="GO" id="GO:0043525">
    <property type="term" value="P:positive regulation of neuron apoptotic process"/>
    <property type="evidence" value="ECO:0007669"/>
    <property type="project" value="TreeGrafter"/>
</dbReference>
<keyword evidence="4" id="KW-1185">Reference proteome</keyword>
<dbReference type="PROSITE" id="PS50208">
    <property type="entry name" value="CASPASE_P20"/>
    <property type="match status" value="1"/>
</dbReference>
<dbReference type="InterPro" id="IPR011600">
    <property type="entry name" value="Pept_C14_caspase"/>
</dbReference>
<dbReference type="PANTHER" id="PTHR10454:SF210">
    <property type="entry name" value="CASPASE-2"/>
    <property type="match status" value="1"/>
</dbReference>
<dbReference type="Proteomes" id="UP000593567">
    <property type="component" value="Unassembled WGS sequence"/>
</dbReference>
<proteinExistence type="inferred from homology"/>